<dbReference type="OrthoDB" id="1120922at2"/>
<dbReference type="AlphaFoldDB" id="A0A4R2EA32"/>
<gene>
    <name evidence="1" type="ORF">CLV25_11222</name>
</gene>
<accession>A0A4R2EA32</accession>
<keyword evidence="2" id="KW-1185">Reference proteome</keyword>
<dbReference type="Proteomes" id="UP000294830">
    <property type="component" value="Unassembled WGS sequence"/>
</dbReference>
<proteinExistence type="predicted"/>
<dbReference type="RefSeq" id="WP_131839842.1">
    <property type="nucleotide sequence ID" value="NZ_SLWB01000012.1"/>
</dbReference>
<evidence type="ECO:0000313" key="1">
    <source>
        <dbReference type="EMBL" id="TCN64695.1"/>
    </source>
</evidence>
<name>A0A4R2EA32_9BACT</name>
<comment type="caution">
    <text evidence="1">The sequence shown here is derived from an EMBL/GenBank/DDBJ whole genome shotgun (WGS) entry which is preliminary data.</text>
</comment>
<sequence>MNTTVNKLFDDTERVFNFHESDNVKPVMEKYGYSEAKISEGKTLFEATRAACNRYAKEYGEQLQAYATLESRLAPCRERYSLDLEIARFVFKNHADAQSTLELNGRRKHSFTGNYAQMVDFYDRLTVNASWVAAMAKMQVTPELLTAQKAELTAIRKFKDDHSRERGEAQQAIVDRDRMLDQLDEWVSDYVKVAGFALAATPQLLEGLNKVIRAKS</sequence>
<protein>
    <submittedName>
        <fullName evidence="1">Uncharacterized protein</fullName>
    </submittedName>
</protein>
<dbReference type="EMBL" id="SLWB01000012">
    <property type="protein sequence ID" value="TCN64695.1"/>
    <property type="molecule type" value="Genomic_DNA"/>
</dbReference>
<evidence type="ECO:0000313" key="2">
    <source>
        <dbReference type="Proteomes" id="UP000294830"/>
    </source>
</evidence>
<reference evidence="1 2" key="1">
    <citation type="submission" date="2019-03" db="EMBL/GenBank/DDBJ databases">
        <title>Genomic Encyclopedia of Archaeal and Bacterial Type Strains, Phase II (KMG-II): from individual species to whole genera.</title>
        <authorList>
            <person name="Goeker M."/>
        </authorList>
    </citation>
    <scope>NUCLEOTIDE SEQUENCE [LARGE SCALE GENOMIC DNA]</scope>
    <source>
        <strain evidence="1 2">RL-C</strain>
    </source>
</reference>
<organism evidence="1 2">
    <name type="scientific">Acetobacteroides hydrogenigenes</name>
    <dbReference type="NCBI Taxonomy" id="979970"/>
    <lineage>
        <taxon>Bacteria</taxon>
        <taxon>Pseudomonadati</taxon>
        <taxon>Bacteroidota</taxon>
        <taxon>Bacteroidia</taxon>
        <taxon>Bacteroidales</taxon>
        <taxon>Rikenellaceae</taxon>
        <taxon>Acetobacteroides</taxon>
    </lineage>
</organism>